<evidence type="ECO:0000313" key="7">
    <source>
        <dbReference type="EMBL" id="CAI9717168.1"/>
    </source>
</evidence>
<keyword evidence="2" id="KW-0677">Repeat</keyword>
<dbReference type="SMART" id="SM00355">
    <property type="entry name" value="ZnF_C2H2"/>
    <property type="match status" value="5"/>
</dbReference>
<evidence type="ECO:0000256" key="4">
    <source>
        <dbReference type="ARBA" id="ARBA00022833"/>
    </source>
</evidence>
<dbReference type="SUPFAM" id="SSF57667">
    <property type="entry name" value="beta-beta-alpha zinc fingers"/>
    <property type="match status" value="2"/>
</dbReference>
<dbReference type="PROSITE" id="PS00028">
    <property type="entry name" value="ZINC_FINGER_C2H2_1"/>
    <property type="match status" value="2"/>
</dbReference>
<reference evidence="7" key="1">
    <citation type="submission" date="2023-08" db="EMBL/GenBank/DDBJ databases">
        <authorList>
            <person name="Alioto T."/>
            <person name="Alioto T."/>
            <person name="Gomez Garrido J."/>
        </authorList>
    </citation>
    <scope>NUCLEOTIDE SEQUENCE</scope>
</reference>
<dbReference type="EMBL" id="OX597815">
    <property type="protein sequence ID" value="CAI9717168.1"/>
    <property type="molecule type" value="Genomic_DNA"/>
</dbReference>
<dbReference type="PANTHER" id="PTHR24379">
    <property type="entry name" value="KRAB AND ZINC FINGER DOMAIN-CONTAINING"/>
    <property type="match status" value="1"/>
</dbReference>
<dbReference type="PROSITE" id="PS50157">
    <property type="entry name" value="ZINC_FINGER_C2H2_2"/>
    <property type="match status" value="2"/>
</dbReference>
<keyword evidence="4" id="KW-0862">Zinc</keyword>
<evidence type="ECO:0000256" key="5">
    <source>
        <dbReference type="PROSITE-ProRule" id="PRU00042"/>
    </source>
</evidence>
<dbReference type="Gene3D" id="3.30.160.60">
    <property type="entry name" value="Classic Zinc Finger"/>
    <property type="match status" value="2"/>
</dbReference>
<organism evidence="7 8">
    <name type="scientific">Octopus vulgaris</name>
    <name type="common">Common octopus</name>
    <dbReference type="NCBI Taxonomy" id="6645"/>
    <lineage>
        <taxon>Eukaryota</taxon>
        <taxon>Metazoa</taxon>
        <taxon>Spiralia</taxon>
        <taxon>Lophotrochozoa</taxon>
        <taxon>Mollusca</taxon>
        <taxon>Cephalopoda</taxon>
        <taxon>Coleoidea</taxon>
        <taxon>Octopodiformes</taxon>
        <taxon>Octopoda</taxon>
        <taxon>Incirrata</taxon>
        <taxon>Octopodidae</taxon>
        <taxon>Octopus</taxon>
    </lineage>
</organism>
<dbReference type="PANTHER" id="PTHR24379:SF121">
    <property type="entry name" value="C2H2-TYPE DOMAIN-CONTAINING PROTEIN"/>
    <property type="match status" value="1"/>
</dbReference>
<evidence type="ECO:0000256" key="2">
    <source>
        <dbReference type="ARBA" id="ARBA00022737"/>
    </source>
</evidence>
<keyword evidence="8" id="KW-1185">Reference proteome</keyword>
<accession>A0AA36AJB8</accession>
<evidence type="ECO:0000259" key="6">
    <source>
        <dbReference type="PROSITE" id="PS50157"/>
    </source>
</evidence>
<dbReference type="InterPro" id="IPR013087">
    <property type="entry name" value="Znf_C2H2_type"/>
</dbReference>
<dbReference type="Pfam" id="PF00096">
    <property type="entry name" value="zf-C2H2"/>
    <property type="match status" value="2"/>
</dbReference>
<dbReference type="GO" id="GO:0008270">
    <property type="term" value="F:zinc ion binding"/>
    <property type="evidence" value="ECO:0007669"/>
    <property type="project" value="UniProtKB-KW"/>
</dbReference>
<sequence>MGNENMSSDMVNKLPMLCSLLKSTTVLKFKDNIEANERIVKEDITKFDILCKDKEKYIYLSYQLKSSKIWLEENQKCSSDSEKSCIDNMEEDPYNSSGDDKPELRHSTIARLLLSNRMTRHDVSNEVPSATEDNNLNEVQTITLDGDSSQDQHYVVNYASRSDFDTTRSEYEMNRGDFSPLEEYNEDRSSPENLVTPTGFSIAARLYKCRFCNFSTMKYTQLQLHMPKHGGVKALKCPLCDYSTNDKSNFRRHKRLHLRNNPVNVLKCDKCTYSTILPRKIREHYCEEHVDTPNSTATDSATVPFTGPTYEATRFRFRHFGVDQSTSSGNPLGMSTLHTLLTTVQSPNLQFRRSTAAPINNCFTQYNHYESASQQANQDTHLASNYLRSIVSSIMNSPPPPPRVPVTSTITSSSLYTTAATAATPTLPPSSTASIGSSTATTLPMVTDTGEVKVKVEPFECEEISDVSSSAAATPMRTLTPDCSRDVQTVLSTSSKRQSLDYLENSSNPFDRSVELRTMSNVSQSTGDIADSSNARLEYHSPIEENMGSVENIASTSSGKNYMENTLHTSNPVTNRNLMCDIALTQNCSETDVDSASVKRETSSVAVQCVLPNVKNEGLNVGQEEAPERKRWRCQFIERAVQCELLPSRRTGSRSVSIASESEGSEQPSTATTTDNRCIYCGVTFEDEVLFSIHIGCHSHTDPFVCNVCGKQCTNKYGFYSHIMRGHQY</sequence>
<gene>
    <name evidence="7" type="ORF">OCTVUL_1B016618</name>
</gene>
<evidence type="ECO:0000313" key="8">
    <source>
        <dbReference type="Proteomes" id="UP001162480"/>
    </source>
</evidence>
<dbReference type="InterPro" id="IPR036236">
    <property type="entry name" value="Znf_C2H2_sf"/>
</dbReference>
<feature type="domain" description="C2H2-type" evidence="6">
    <location>
        <begin position="207"/>
        <end position="234"/>
    </location>
</feature>
<feature type="domain" description="C2H2-type" evidence="6">
    <location>
        <begin position="235"/>
        <end position="262"/>
    </location>
</feature>
<keyword evidence="1" id="KW-0479">Metal-binding</keyword>
<dbReference type="AlphaFoldDB" id="A0AA36AJB8"/>
<name>A0AA36AJB8_OCTVU</name>
<protein>
    <submittedName>
        <fullName evidence="7">Ikaros family zinc finger protein-like isoform X1</fullName>
    </submittedName>
</protein>
<keyword evidence="3 5" id="KW-0863">Zinc-finger</keyword>
<proteinExistence type="predicted"/>
<evidence type="ECO:0000256" key="1">
    <source>
        <dbReference type="ARBA" id="ARBA00022723"/>
    </source>
</evidence>
<evidence type="ECO:0000256" key="3">
    <source>
        <dbReference type="ARBA" id="ARBA00022771"/>
    </source>
</evidence>
<dbReference type="Proteomes" id="UP001162480">
    <property type="component" value="Chromosome 2"/>
</dbReference>